<dbReference type="OrthoDB" id="5809364at2759"/>
<keyword evidence="2" id="KW-0472">Membrane</keyword>
<comment type="subcellular location">
    <subcellularLocation>
        <location evidence="1">Membrane</location>
        <topology evidence="1">Multi-pass membrane protein</topology>
    </subcellularLocation>
</comment>
<evidence type="ECO:0000256" key="1">
    <source>
        <dbReference type="ARBA" id="ARBA00004141"/>
    </source>
</evidence>
<feature type="signal peptide" evidence="3">
    <location>
        <begin position="1"/>
        <end position="20"/>
    </location>
</feature>
<dbReference type="Gene3D" id="2.70.170.10">
    <property type="entry name" value="Neurotransmitter-gated ion-channel ligand-binding domain"/>
    <property type="match status" value="1"/>
</dbReference>
<keyword evidence="3" id="KW-0732">Signal</keyword>
<accession>A0A2C9M8W3</accession>
<dbReference type="InterPro" id="IPR018000">
    <property type="entry name" value="Neurotransmitter_ion_chnl_CS"/>
</dbReference>
<feature type="chain" id="PRO_5012880760" description="Neurotransmitter-gated ion-channel ligand-binding domain-containing protein" evidence="3">
    <location>
        <begin position="21"/>
        <end position="221"/>
    </location>
</feature>
<dbReference type="EnsemblMetazoa" id="BGLB039905-RA">
    <property type="protein sequence ID" value="BGLB039905-PA"/>
    <property type="gene ID" value="BGLB039905"/>
</dbReference>
<dbReference type="Proteomes" id="UP000076420">
    <property type="component" value="Unassembled WGS sequence"/>
</dbReference>
<dbReference type="Pfam" id="PF02931">
    <property type="entry name" value="Neur_chan_LBD"/>
    <property type="match status" value="1"/>
</dbReference>
<dbReference type="SUPFAM" id="SSF63712">
    <property type="entry name" value="Nicotinic receptor ligand binding domain-like"/>
    <property type="match status" value="1"/>
</dbReference>
<dbReference type="PANTHER" id="PTHR18945">
    <property type="entry name" value="NEUROTRANSMITTER GATED ION CHANNEL"/>
    <property type="match status" value="1"/>
</dbReference>
<evidence type="ECO:0000313" key="5">
    <source>
        <dbReference type="EnsemblMetazoa" id="BGLB039905-PA"/>
    </source>
</evidence>
<dbReference type="STRING" id="6526.A0A2C9M8W3"/>
<dbReference type="PROSITE" id="PS00236">
    <property type="entry name" value="NEUROTR_ION_CHANNEL"/>
    <property type="match status" value="1"/>
</dbReference>
<evidence type="ECO:0000259" key="4">
    <source>
        <dbReference type="Pfam" id="PF02931"/>
    </source>
</evidence>
<gene>
    <name evidence="5" type="primary">106078123</name>
</gene>
<evidence type="ECO:0000313" key="6">
    <source>
        <dbReference type="Proteomes" id="UP000076420"/>
    </source>
</evidence>
<proteinExistence type="predicted"/>
<dbReference type="InterPro" id="IPR006202">
    <property type="entry name" value="Neur_chan_lig-bd"/>
</dbReference>
<sequence length="221" mass="25388">MAKVATHIVILLVLDVQSQSYQETVTLLEDKLNPESYRPEVRPQRNQSSIMEVVVQFALLSIVGIDDLAQSFTCNGYFVFGWMDEIIAWDPNKYNGEQTIHPYPGSVWRPRVILMNTLDKRDVFADDMAPFLVKSSGLVMWAPGSLFTVSCELVMDNYPFDEHNCSIVMKSMTYTYNQLRFTNLQKPVITKYFSNTTEWDLKAIQFDIPTNLRADTNAEFS</sequence>
<name>A0A2C9M8W3_BIOGL</name>
<dbReference type="CDD" id="cd18989">
    <property type="entry name" value="LGIC_ECD_cation"/>
    <property type="match status" value="1"/>
</dbReference>
<dbReference type="KEGG" id="bgt:106078123"/>
<evidence type="ECO:0000256" key="2">
    <source>
        <dbReference type="ARBA" id="ARBA00023136"/>
    </source>
</evidence>
<dbReference type="GO" id="GO:0016020">
    <property type="term" value="C:membrane"/>
    <property type="evidence" value="ECO:0007669"/>
    <property type="project" value="UniProtKB-SubCell"/>
</dbReference>
<dbReference type="InterPro" id="IPR036734">
    <property type="entry name" value="Neur_chan_lig-bd_sf"/>
</dbReference>
<dbReference type="VEuPathDB" id="VectorBase:BGLAX_035927"/>
<evidence type="ECO:0000256" key="3">
    <source>
        <dbReference type="SAM" id="SignalP"/>
    </source>
</evidence>
<feature type="domain" description="Neurotransmitter-gated ion-channel ligand-binding" evidence="4">
    <location>
        <begin position="30"/>
        <end position="208"/>
    </location>
</feature>
<dbReference type="GO" id="GO:0005230">
    <property type="term" value="F:extracellular ligand-gated monoatomic ion channel activity"/>
    <property type="evidence" value="ECO:0007669"/>
    <property type="project" value="InterPro"/>
</dbReference>
<dbReference type="InterPro" id="IPR006201">
    <property type="entry name" value="Neur_channel"/>
</dbReference>
<protein>
    <recommendedName>
        <fullName evidence="4">Neurotransmitter-gated ion-channel ligand-binding domain-containing protein</fullName>
    </recommendedName>
</protein>
<dbReference type="AlphaFoldDB" id="A0A2C9M8W3"/>
<dbReference type="VEuPathDB" id="VectorBase:BGLB039905"/>
<organism evidence="5 6">
    <name type="scientific">Biomphalaria glabrata</name>
    <name type="common">Bloodfluke planorb</name>
    <name type="synonym">Freshwater snail</name>
    <dbReference type="NCBI Taxonomy" id="6526"/>
    <lineage>
        <taxon>Eukaryota</taxon>
        <taxon>Metazoa</taxon>
        <taxon>Spiralia</taxon>
        <taxon>Lophotrochozoa</taxon>
        <taxon>Mollusca</taxon>
        <taxon>Gastropoda</taxon>
        <taxon>Heterobranchia</taxon>
        <taxon>Euthyneura</taxon>
        <taxon>Panpulmonata</taxon>
        <taxon>Hygrophila</taxon>
        <taxon>Lymnaeoidea</taxon>
        <taxon>Planorbidae</taxon>
        <taxon>Biomphalaria</taxon>
    </lineage>
</organism>
<dbReference type="GO" id="GO:0004888">
    <property type="term" value="F:transmembrane signaling receptor activity"/>
    <property type="evidence" value="ECO:0007669"/>
    <property type="project" value="InterPro"/>
</dbReference>
<reference evidence="5" key="1">
    <citation type="submission" date="2020-05" db="UniProtKB">
        <authorList>
            <consortium name="EnsemblMetazoa"/>
        </authorList>
    </citation>
    <scope>IDENTIFICATION</scope>
    <source>
        <strain evidence="5">BB02</strain>
    </source>
</reference>